<dbReference type="PANTHER" id="PTHR31689:SF0">
    <property type="entry name" value="DIAMINOPIMELATE EPIMERASE"/>
    <property type="match status" value="1"/>
</dbReference>
<evidence type="ECO:0000256" key="2">
    <source>
        <dbReference type="ARBA" id="ARBA00010219"/>
    </source>
</evidence>
<sequence>MPDTSGPSQGSAMGLQGRELLKGHATLNDFLLLIDPDCRVALSADDIAAICDRRAGVGADGLVRVVRTEALPGARGFADAVPEAQWFMDYYNADGTVAEMCGNAARLFAHVLDAEGLAAIPDGQSLTIGTRGGARAITRLGDLWTVDMGPARLAHPQRAQEEGWDTAVVVPGLEGPRAALSVRMPNPHTVVALADEEELEAADFAGLRGSDEPVRYDPRPEAGTNLELVVPLGEEADPRTGRSVGVARLRILERGVGETGSCGTGCCAAAVALSIWSGEEAGSAPQDYRLLVPGGELGVHVGADPLAPDASVLLTGPARLTARVRLP</sequence>
<dbReference type="Pfam" id="PF01678">
    <property type="entry name" value="DAP_epimerase"/>
    <property type="match status" value="1"/>
</dbReference>
<dbReference type="InterPro" id="IPR018510">
    <property type="entry name" value="DAP_epimerase_AS"/>
</dbReference>
<keyword evidence="5" id="KW-0457">Lysine biosynthesis</keyword>
<keyword evidence="6 10" id="KW-0413">Isomerase</keyword>
<dbReference type="GO" id="GO:0008837">
    <property type="term" value="F:diaminopimelate epimerase activity"/>
    <property type="evidence" value="ECO:0007669"/>
    <property type="project" value="UniProtKB-UniRule"/>
</dbReference>
<evidence type="ECO:0000256" key="5">
    <source>
        <dbReference type="ARBA" id="ARBA00023154"/>
    </source>
</evidence>
<name>A0A3P1V7P3_9ACTO</name>
<dbReference type="SUPFAM" id="SSF54506">
    <property type="entry name" value="Diaminopimelate epimerase-like"/>
    <property type="match status" value="2"/>
</dbReference>
<dbReference type="AlphaFoldDB" id="A0A3P1V7P3"/>
<dbReference type="GO" id="GO:0009089">
    <property type="term" value="P:lysine biosynthetic process via diaminopimelate"/>
    <property type="evidence" value="ECO:0007669"/>
    <property type="project" value="UniProtKB-UniRule"/>
</dbReference>
<dbReference type="RefSeq" id="WP_124933409.1">
    <property type="nucleotide sequence ID" value="NZ_RQZC01000005.1"/>
</dbReference>
<evidence type="ECO:0000256" key="6">
    <source>
        <dbReference type="ARBA" id="ARBA00023235"/>
    </source>
</evidence>
<dbReference type="OrthoDB" id="9805408at2"/>
<evidence type="ECO:0000256" key="1">
    <source>
        <dbReference type="ARBA" id="ARBA00005196"/>
    </source>
</evidence>
<evidence type="ECO:0000256" key="8">
    <source>
        <dbReference type="NCBIfam" id="TIGR00652"/>
    </source>
</evidence>
<keyword evidence="4" id="KW-0028">Amino-acid biosynthesis</keyword>
<dbReference type="Proteomes" id="UP000271272">
    <property type="component" value="Unassembled WGS sequence"/>
</dbReference>
<dbReference type="PANTHER" id="PTHR31689">
    <property type="entry name" value="DIAMINOPIMELATE EPIMERASE, CHLOROPLASTIC"/>
    <property type="match status" value="1"/>
</dbReference>
<evidence type="ECO:0000256" key="4">
    <source>
        <dbReference type="ARBA" id="ARBA00022605"/>
    </source>
</evidence>
<comment type="catalytic activity">
    <reaction evidence="7">
        <text>(2S,6S)-2,6-diaminopimelate = meso-2,6-diaminopimelate</text>
        <dbReference type="Rhea" id="RHEA:15393"/>
        <dbReference type="ChEBI" id="CHEBI:57609"/>
        <dbReference type="ChEBI" id="CHEBI:57791"/>
        <dbReference type="EC" id="5.1.1.7"/>
    </reaction>
</comment>
<organism evidence="10 11">
    <name type="scientific">Actinomyces bowdenii</name>
    <dbReference type="NCBI Taxonomy" id="131109"/>
    <lineage>
        <taxon>Bacteria</taxon>
        <taxon>Bacillati</taxon>
        <taxon>Actinomycetota</taxon>
        <taxon>Actinomycetes</taxon>
        <taxon>Actinomycetales</taxon>
        <taxon>Actinomycetaceae</taxon>
        <taxon>Actinomyces</taxon>
    </lineage>
</organism>
<proteinExistence type="inferred from homology"/>
<reference evidence="10 11" key="1">
    <citation type="submission" date="2018-11" db="EMBL/GenBank/DDBJ databases">
        <title>Genomes From Bacteria Associated with the Canine Oral Cavity: a Test Case for Automated Genome-Based Taxonomic Assignment.</title>
        <authorList>
            <person name="Coil D.A."/>
            <person name="Jospin G."/>
            <person name="Darling A.E."/>
            <person name="Wallis C."/>
            <person name="Davis I.J."/>
            <person name="Harris S."/>
            <person name="Eisen J.A."/>
            <person name="Holcombe L.J."/>
            <person name="O'Flynn C."/>
        </authorList>
    </citation>
    <scope>NUCLEOTIDE SEQUENCE [LARGE SCALE GENOMIC DNA]</scope>
    <source>
        <strain evidence="10 11">OH5050</strain>
    </source>
</reference>
<dbReference type="UniPathway" id="UPA00034">
    <property type="reaction ID" value="UER00025"/>
</dbReference>
<dbReference type="EC" id="5.1.1.7" evidence="3 8"/>
<evidence type="ECO:0000313" key="11">
    <source>
        <dbReference type="Proteomes" id="UP000271272"/>
    </source>
</evidence>
<dbReference type="EMBL" id="RQZC01000005">
    <property type="protein sequence ID" value="RRD29676.1"/>
    <property type="molecule type" value="Genomic_DNA"/>
</dbReference>
<evidence type="ECO:0000256" key="3">
    <source>
        <dbReference type="ARBA" id="ARBA00013080"/>
    </source>
</evidence>
<comment type="caution">
    <text evidence="10">The sequence shown here is derived from an EMBL/GenBank/DDBJ whole genome shotgun (WGS) entry which is preliminary data.</text>
</comment>
<dbReference type="NCBIfam" id="TIGR00652">
    <property type="entry name" value="DapF"/>
    <property type="match status" value="1"/>
</dbReference>
<evidence type="ECO:0000256" key="7">
    <source>
        <dbReference type="ARBA" id="ARBA00051712"/>
    </source>
</evidence>
<dbReference type="PROSITE" id="PS01326">
    <property type="entry name" value="DAP_EPIMERASE"/>
    <property type="match status" value="1"/>
</dbReference>
<dbReference type="InterPro" id="IPR001653">
    <property type="entry name" value="DAP_epimerase_DapF"/>
</dbReference>
<dbReference type="GO" id="GO:0005829">
    <property type="term" value="C:cytosol"/>
    <property type="evidence" value="ECO:0007669"/>
    <property type="project" value="TreeGrafter"/>
</dbReference>
<keyword evidence="11" id="KW-1185">Reference proteome</keyword>
<dbReference type="Gene3D" id="3.10.310.10">
    <property type="entry name" value="Diaminopimelate Epimerase, Chain A, domain 1"/>
    <property type="match status" value="2"/>
</dbReference>
<gene>
    <name evidence="10" type="primary">dapF</name>
    <name evidence="10" type="ORF">EII10_04985</name>
</gene>
<protein>
    <recommendedName>
        <fullName evidence="3 8">Diaminopimelate epimerase</fullName>
        <ecNumber evidence="3 8">5.1.1.7</ecNumber>
    </recommendedName>
</protein>
<evidence type="ECO:0000256" key="9">
    <source>
        <dbReference type="PROSITE-ProRule" id="PRU10125"/>
    </source>
</evidence>
<comment type="similarity">
    <text evidence="2">Belongs to the diaminopimelate epimerase family.</text>
</comment>
<feature type="active site" evidence="9">
    <location>
        <position position="101"/>
    </location>
</feature>
<comment type="pathway">
    <text evidence="1">Amino-acid biosynthesis; L-lysine biosynthesis via DAP pathway; DL-2,6-diaminopimelate from LL-2,6-diaminopimelate: step 1/1.</text>
</comment>
<accession>A0A3P1V7P3</accession>
<evidence type="ECO:0000313" key="10">
    <source>
        <dbReference type="EMBL" id="RRD29676.1"/>
    </source>
</evidence>